<keyword evidence="1" id="KW-0732">Signal</keyword>
<organism evidence="2 3">
    <name type="scientific">Ophiocordyceps camponoti-floridani</name>
    <dbReference type="NCBI Taxonomy" id="2030778"/>
    <lineage>
        <taxon>Eukaryota</taxon>
        <taxon>Fungi</taxon>
        <taxon>Dikarya</taxon>
        <taxon>Ascomycota</taxon>
        <taxon>Pezizomycotina</taxon>
        <taxon>Sordariomycetes</taxon>
        <taxon>Hypocreomycetidae</taxon>
        <taxon>Hypocreales</taxon>
        <taxon>Ophiocordycipitaceae</taxon>
        <taxon>Ophiocordyceps</taxon>
    </lineage>
</organism>
<proteinExistence type="predicted"/>
<accession>A0A8H4Q519</accession>
<evidence type="ECO:0000256" key="1">
    <source>
        <dbReference type="SAM" id="SignalP"/>
    </source>
</evidence>
<feature type="signal peptide" evidence="1">
    <location>
        <begin position="1"/>
        <end position="18"/>
    </location>
</feature>
<dbReference type="AlphaFoldDB" id="A0A8H4Q519"/>
<keyword evidence="3" id="KW-1185">Reference proteome</keyword>
<evidence type="ECO:0000313" key="3">
    <source>
        <dbReference type="Proteomes" id="UP000562929"/>
    </source>
</evidence>
<protein>
    <submittedName>
        <fullName evidence="2">Uncharacterized protein</fullName>
    </submittedName>
</protein>
<dbReference type="EMBL" id="JAACLJ010000005">
    <property type="protein sequence ID" value="KAF4585800.1"/>
    <property type="molecule type" value="Genomic_DNA"/>
</dbReference>
<dbReference type="OrthoDB" id="10412096at2759"/>
<evidence type="ECO:0000313" key="2">
    <source>
        <dbReference type="EMBL" id="KAF4585800.1"/>
    </source>
</evidence>
<comment type="caution">
    <text evidence="2">The sequence shown here is derived from an EMBL/GenBank/DDBJ whole genome shotgun (WGS) entry which is preliminary data.</text>
</comment>
<name>A0A8H4Q519_9HYPO</name>
<reference evidence="2 3" key="1">
    <citation type="journal article" date="2020" name="G3 (Bethesda)">
        <title>Genetic Underpinnings of Host Manipulation by Ophiocordyceps as Revealed by Comparative Transcriptomics.</title>
        <authorList>
            <person name="Will I."/>
            <person name="Das B."/>
            <person name="Trinh T."/>
            <person name="Brachmann A."/>
            <person name="Ohm R.A."/>
            <person name="de Bekker C."/>
        </authorList>
    </citation>
    <scope>NUCLEOTIDE SEQUENCE [LARGE SCALE GENOMIC DNA]</scope>
    <source>
        <strain evidence="2 3">EC05</strain>
    </source>
</reference>
<feature type="chain" id="PRO_5034963018" evidence="1">
    <location>
        <begin position="19"/>
        <end position="98"/>
    </location>
</feature>
<sequence>MHLQSITILSLLTAHTLADRTETCNYGKSICRWWYWKDQTCGTADPKLKPGRYDADTGAVFVTSASSAENDDLCGDENSPRATVDNIIPYTSLRRFVY</sequence>
<dbReference type="Proteomes" id="UP000562929">
    <property type="component" value="Unassembled WGS sequence"/>
</dbReference>
<gene>
    <name evidence="2" type="ORF">GQ602_005105</name>
</gene>